<gene>
    <name evidence="3" type="ORF">SAMN05216188_13919</name>
</gene>
<keyword evidence="4" id="KW-1185">Reference proteome</keyword>
<dbReference type="OrthoDB" id="4500247at2"/>
<evidence type="ECO:0000259" key="2">
    <source>
        <dbReference type="Pfam" id="PF13408"/>
    </source>
</evidence>
<dbReference type="STRING" id="402600.SAMN05216188_13919"/>
<accession>A0A1H9WQL0</accession>
<dbReference type="InterPro" id="IPR025827">
    <property type="entry name" value="Zn_ribbon_recom_dom"/>
</dbReference>
<evidence type="ECO:0000313" key="3">
    <source>
        <dbReference type="EMBL" id="SES36079.1"/>
    </source>
</evidence>
<reference evidence="4" key="1">
    <citation type="submission" date="2016-10" db="EMBL/GenBank/DDBJ databases">
        <authorList>
            <person name="Varghese N."/>
            <person name="Submissions S."/>
        </authorList>
    </citation>
    <scope>NUCLEOTIDE SEQUENCE [LARGE SCALE GENOMIC DNA]</scope>
    <source>
        <strain evidence="4">CGMCC 4.3525</strain>
    </source>
</reference>
<evidence type="ECO:0000256" key="1">
    <source>
        <dbReference type="SAM" id="MobiDB-lite"/>
    </source>
</evidence>
<proteinExistence type="predicted"/>
<dbReference type="Proteomes" id="UP000199352">
    <property type="component" value="Unassembled WGS sequence"/>
</dbReference>
<dbReference type="AlphaFoldDB" id="A0A1H9WQL0"/>
<feature type="domain" description="Recombinase zinc beta ribbon" evidence="2">
    <location>
        <begin position="6"/>
        <end position="45"/>
    </location>
</feature>
<dbReference type="EMBL" id="FOFR01000039">
    <property type="protein sequence ID" value="SES36079.1"/>
    <property type="molecule type" value="Genomic_DNA"/>
</dbReference>
<sequence length="176" mass="19986">MIGTRATGKTETYRYYTCMKRLKYGKDTCDQDRLNADALDQAVLDCVASFYGNQHQLIRDAVDEARKVDESSHDKVTAELKTVRTKLTTVTAKIDKYLDAFEADTFDANDDTVKERMRAHRSHRTNHEHVRPNSSKNWRTSRLCLTPPPSPRSTTTSAPSSRRATPPNARPSQRPS</sequence>
<organism evidence="3 4">
    <name type="scientific">Lentzea xinjiangensis</name>
    <dbReference type="NCBI Taxonomy" id="402600"/>
    <lineage>
        <taxon>Bacteria</taxon>
        <taxon>Bacillati</taxon>
        <taxon>Actinomycetota</taxon>
        <taxon>Actinomycetes</taxon>
        <taxon>Pseudonocardiales</taxon>
        <taxon>Pseudonocardiaceae</taxon>
        <taxon>Lentzea</taxon>
    </lineage>
</organism>
<feature type="region of interest" description="Disordered" evidence="1">
    <location>
        <begin position="118"/>
        <end position="176"/>
    </location>
</feature>
<evidence type="ECO:0000313" key="4">
    <source>
        <dbReference type="Proteomes" id="UP000199352"/>
    </source>
</evidence>
<dbReference type="Pfam" id="PF13408">
    <property type="entry name" value="Zn_ribbon_recom"/>
    <property type="match status" value="1"/>
</dbReference>
<feature type="compositionally biased region" description="Low complexity" evidence="1">
    <location>
        <begin position="152"/>
        <end position="176"/>
    </location>
</feature>
<protein>
    <submittedName>
        <fullName evidence="3">Recombinase zinc beta ribbon domain-containing protein</fullName>
    </submittedName>
</protein>
<name>A0A1H9WQL0_9PSEU</name>